<comment type="similarity">
    <text evidence="4">Belongs to the HypA/HybF family.</text>
</comment>
<dbReference type="AlphaFoldDB" id="C1F4L3"/>
<organism evidence="5 6">
    <name type="scientific">Acidobacterium capsulatum (strain ATCC 51196 / DSM 11244 / BCRC 80197 / JCM 7670 / NBRC 15755 / NCIMB 13165 / 161)</name>
    <dbReference type="NCBI Taxonomy" id="240015"/>
    <lineage>
        <taxon>Bacteria</taxon>
        <taxon>Pseudomonadati</taxon>
        <taxon>Acidobacteriota</taxon>
        <taxon>Terriglobia</taxon>
        <taxon>Terriglobales</taxon>
        <taxon>Acidobacteriaceae</taxon>
        <taxon>Acidobacterium</taxon>
    </lineage>
</organism>
<dbReference type="Pfam" id="PF01155">
    <property type="entry name" value="HypA"/>
    <property type="match status" value="1"/>
</dbReference>
<sequence>MHEVGIANAILEAAQTEVARLAGTRLTRVGVRIGVLSGVDIDALEFALAALRKGTELEKIDVELQKCPRRNRCAKCGCEFETDLYSEPCPSCANEQVQLIGGEELELAFVEVDEA</sequence>
<evidence type="ECO:0000256" key="3">
    <source>
        <dbReference type="ARBA" id="ARBA00022833"/>
    </source>
</evidence>
<comment type="function">
    <text evidence="4">Involved in the maturation of [NiFe] hydrogenases. Required for nickel insertion into the metal center of the hydrogenase.</text>
</comment>
<dbReference type="GO" id="GO:0008270">
    <property type="term" value="F:zinc ion binding"/>
    <property type="evidence" value="ECO:0007669"/>
    <property type="project" value="UniProtKB-UniRule"/>
</dbReference>
<dbReference type="InterPro" id="IPR000688">
    <property type="entry name" value="HypA/HybF"/>
</dbReference>
<feature type="binding site" evidence="4">
    <location>
        <position position="92"/>
    </location>
    <ligand>
        <name>Zn(2+)</name>
        <dbReference type="ChEBI" id="CHEBI:29105"/>
    </ligand>
</feature>
<keyword evidence="1 4" id="KW-0533">Nickel</keyword>
<accession>C1F4L3</accession>
<feature type="binding site" evidence="4">
    <location>
        <position position="89"/>
    </location>
    <ligand>
        <name>Zn(2+)</name>
        <dbReference type="ChEBI" id="CHEBI:29105"/>
    </ligand>
</feature>
<dbReference type="PANTHER" id="PTHR34535">
    <property type="entry name" value="HYDROGENASE MATURATION FACTOR HYPA"/>
    <property type="match status" value="1"/>
</dbReference>
<dbReference type="KEGG" id="aca:ACP_3056"/>
<proteinExistence type="inferred from homology"/>
<dbReference type="RefSeq" id="WP_015898104.1">
    <property type="nucleotide sequence ID" value="NC_012483.1"/>
</dbReference>
<dbReference type="PIRSF" id="PIRSF004761">
    <property type="entry name" value="Hydrgn_mat_HypA"/>
    <property type="match status" value="1"/>
</dbReference>
<evidence type="ECO:0000256" key="2">
    <source>
        <dbReference type="ARBA" id="ARBA00022723"/>
    </source>
</evidence>
<dbReference type="InParanoid" id="C1F4L3"/>
<dbReference type="OrthoDB" id="9800361at2"/>
<feature type="binding site" evidence="4">
    <location>
        <position position="76"/>
    </location>
    <ligand>
        <name>Zn(2+)</name>
        <dbReference type="ChEBI" id="CHEBI:29105"/>
    </ligand>
</feature>
<dbReference type="eggNOG" id="COG0375">
    <property type="taxonomic scope" value="Bacteria"/>
</dbReference>
<evidence type="ECO:0000313" key="6">
    <source>
        <dbReference type="Proteomes" id="UP000002207"/>
    </source>
</evidence>
<evidence type="ECO:0000313" key="5">
    <source>
        <dbReference type="EMBL" id="ACO34401.1"/>
    </source>
</evidence>
<dbReference type="GO" id="GO:0051604">
    <property type="term" value="P:protein maturation"/>
    <property type="evidence" value="ECO:0007669"/>
    <property type="project" value="InterPro"/>
</dbReference>
<evidence type="ECO:0000256" key="1">
    <source>
        <dbReference type="ARBA" id="ARBA00022596"/>
    </source>
</evidence>
<dbReference type="Gene3D" id="3.30.2320.80">
    <property type="match status" value="1"/>
</dbReference>
<feature type="binding site" evidence="4">
    <location>
        <position position="73"/>
    </location>
    <ligand>
        <name>Zn(2+)</name>
        <dbReference type="ChEBI" id="CHEBI:29105"/>
    </ligand>
</feature>
<keyword evidence="2 4" id="KW-0479">Metal-binding</keyword>
<dbReference type="HOGENOM" id="CLU_126929_4_0_0"/>
<reference evidence="5 6" key="1">
    <citation type="journal article" date="2009" name="Appl. Environ. Microbiol.">
        <title>Three genomes from the phylum Acidobacteria provide insight into the lifestyles of these microorganisms in soils.</title>
        <authorList>
            <person name="Ward N.L."/>
            <person name="Challacombe J.F."/>
            <person name="Janssen P.H."/>
            <person name="Henrissat B."/>
            <person name="Coutinho P.M."/>
            <person name="Wu M."/>
            <person name="Xie G."/>
            <person name="Haft D.H."/>
            <person name="Sait M."/>
            <person name="Badger J."/>
            <person name="Barabote R.D."/>
            <person name="Bradley B."/>
            <person name="Brettin T.S."/>
            <person name="Brinkac L.M."/>
            <person name="Bruce D."/>
            <person name="Creasy T."/>
            <person name="Daugherty S.C."/>
            <person name="Davidsen T.M."/>
            <person name="DeBoy R.T."/>
            <person name="Detter J.C."/>
            <person name="Dodson R.J."/>
            <person name="Durkin A.S."/>
            <person name="Ganapathy A."/>
            <person name="Gwinn-Giglio M."/>
            <person name="Han C.S."/>
            <person name="Khouri H."/>
            <person name="Kiss H."/>
            <person name="Kothari S.P."/>
            <person name="Madupu R."/>
            <person name="Nelson K.E."/>
            <person name="Nelson W.C."/>
            <person name="Paulsen I."/>
            <person name="Penn K."/>
            <person name="Ren Q."/>
            <person name="Rosovitz M.J."/>
            <person name="Selengut J.D."/>
            <person name="Shrivastava S."/>
            <person name="Sullivan S.A."/>
            <person name="Tapia R."/>
            <person name="Thompson L.S."/>
            <person name="Watkins K.L."/>
            <person name="Yang Q."/>
            <person name="Yu C."/>
            <person name="Zafar N."/>
            <person name="Zhou L."/>
            <person name="Kuske C.R."/>
        </authorList>
    </citation>
    <scope>NUCLEOTIDE SEQUENCE [LARGE SCALE GENOMIC DNA]</scope>
    <source>
        <strain evidence="6">ATCC 51196 / DSM 11244 / BCRC 80197 / JCM 7670 / NBRC 15755 / NCIMB 13165 / 161</strain>
    </source>
</reference>
<keyword evidence="3 4" id="KW-0862">Zinc</keyword>
<dbReference type="PANTHER" id="PTHR34535:SF3">
    <property type="entry name" value="HYDROGENASE MATURATION FACTOR HYPA"/>
    <property type="match status" value="1"/>
</dbReference>
<dbReference type="STRING" id="240015.ACP_3056"/>
<gene>
    <name evidence="4 5" type="primary">hypA</name>
    <name evidence="5" type="ordered locus">ACP_3056</name>
</gene>
<evidence type="ECO:0000256" key="4">
    <source>
        <dbReference type="HAMAP-Rule" id="MF_00213"/>
    </source>
</evidence>
<name>C1F4L3_ACIC5</name>
<keyword evidence="6" id="KW-1185">Reference proteome</keyword>
<dbReference type="EMBL" id="CP001472">
    <property type="protein sequence ID" value="ACO34401.1"/>
    <property type="molecule type" value="Genomic_DNA"/>
</dbReference>
<dbReference type="FunCoup" id="C1F4L3">
    <property type="interactions" value="44"/>
</dbReference>
<dbReference type="HAMAP" id="MF_00213">
    <property type="entry name" value="HypA_HybF"/>
    <property type="match status" value="1"/>
</dbReference>
<dbReference type="Proteomes" id="UP000002207">
    <property type="component" value="Chromosome"/>
</dbReference>
<dbReference type="GO" id="GO:0016151">
    <property type="term" value="F:nickel cation binding"/>
    <property type="evidence" value="ECO:0007669"/>
    <property type="project" value="UniProtKB-UniRule"/>
</dbReference>
<feature type="binding site" evidence="4">
    <location>
        <position position="2"/>
    </location>
    <ligand>
        <name>Ni(2+)</name>
        <dbReference type="ChEBI" id="CHEBI:49786"/>
    </ligand>
</feature>
<protein>
    <recommendedName>
        <fullName evidence="4">Hydrogenase maturation factor HypA</fullName>
    </recommendedName>
</protein>